<evidence type="ECO:0000313" key="1">
    <source>
        <dbReference type="EMBL" id="TXB58620.1"/>
    </source>
</evidence>
<dbReference type="AlphaFoldDB" id="A0A5C6RHX2"/>
<protein>
    <submittedName>
        <fullName evidence="1">T9SS type A sorting domain-containing protein</fullName>
    </submittedName>
</protein>
<keyword evidence="2" id="KW-1185">Reference proteome</keyword>
<evidence type="ECO:0000313" key="2">
    <source>
        <dbReference type="Proteomes" id="UP000321580"/>
    </source>
</evidence>
<sequence length="150" mass="16735">MDKPSVIAGAITREFSEFDAEGGTHIMVRSQEVGNSIFCGGNSAVAVSQETYCSPTSIVWIEDETLISYYYSSNNNSLVFSISDELSGAYDLSVFTTDGKLLSYQEVDFFSGEKEKIVALNRLDSSGTYFFRLQSKQDQYTFTGRFVLLR</sequence>
<gene>
    <name evidence="1" type="ORF">FRY97_21500</name>
</gene>
<organism evidence="1 2">
    <name type="scientific">Phaeodactylibacter luteus</name>
    <dbReference type="NCBI Taxonomy" id="1564516"/>
    <lineage>
        <taxon>Bacteria</taxon>
        <taxon>Pseudomonadati</taxon>
        <taxon>Bacteroidota</taxon>
        <taxon>Saprospiria</taxon>
        <taxon>Saprospirales</taxon>
        <taxon>Haliscomenobacteraceae</taxon>
        <taxon>Phaeodactylibacter</taxon>
    </lineage>
</organism>
<reference evidence="1 2" key="1">
    <citation type="submission" date="2019-08" db="EMBL/GenBank/DDBJ databases">
        <title>Genome of Phaeodactylibacter luteus.</title>
        <authorList>
            <person name="Bowman J.P."/>
        </authorList>
    </citation>
    <scope>NUCLEOTIDE SEQUENCE [LARGE SCALE GENOMIC DNA]</scope>
    <source>
        <strain evidence="1 2">KCTC 42180</strain>
    </source>
</reference>
<accession>A0A5C6RHX2</accession>
<dbReference type="Proteomes" id="UP000321580">
    <property type="component" value="Unassembled WGS sequence"/>
</dbReference>
<comment type="caution">
    <text evidence="1">The sequence shown here is derived from an EMBL/GenBank/DDBJ whole genome shotgun (WGS) entry which is preliminary data.</text>
</comment>
<name>A0A5C6RHX2_9BACT</name>
<dbReference type="NCBIfam" id="TIGR04183">
    <property type="entry name" value="Por_Secre_tail"/>
    <property type="match status" value="1"/>
</dbReference>
<dbReference type="EMBL" id="VOOR01000106">
    <property type="protein sequence ID" value="TXB58620.1"/>
    <property type="molecule type" value="Genomic_DNA"/>
</dbReference>
<dbReference type="RefSeq" id="WP_147169682.1">
    <property type="nucleotide sequence ID" value="NZ_VOOR01000106.1"/>
</dbReference>
<dbReference type="InterPro" id="IPR026444">
    <property type="entry name" value="Secre_tail"/>
</dbReference>
<proteinExistence type="predicted"/>